<gene>
    <name evidence="4" type="ORF">GWI33_008630</name>
</gene>
<sequence length="108" mass="12718">MEKNTFMKSGIFAIWSDWDLKQCLTVECKRKNIYRDLIFRRWINIRKLFISQTNFRGGLLQALRHVGLSFEGQQHCGLHDARNTARLVGLLLTRGMKLRVTSDFTHIH</sequence>
<keyword evidence="2" id="KW-0378">Hydrolase</keyword>
<dbReference type="InterPro" id="IPR036397">
    <property type="entry name" value="RNaseH_sf"/>
</dbReference>
<dbReference type="OrthoDB" id="448399at2759"/>
<dbReference type="EMBL" id="JAACXV010000404">
    <property type="protein sequence ID" value="KAF7278274.1"/>
    <property type="molecule type" value="Genomic_DNA"/>
</dbReference>
<protein>
    <recommendedName>
        <fullName evidence="6">Exonuclease domain-containing protein</fullName>
    </recommendedName>
</protein>
<dbReference type="InterPro" id="IPR051274">
    <property type="entry name" value="3-5_Exoribonuclease"/>
</dbReference>
<dbReference type="Gene3D" id="3.30.420.10">
    <property type="entry name" value="Ribonuclease H-like superfamily/Ribonuclease H"/>
    <property type="match status" value="1"/>
</dbReference>
<keyword evidence="5" id="KW-1185">Reference proteome</keyword>
<evidence type="ECO:0000313" key="5">
    <source>
        <dbReference type="Proteomes" id="UP000625711"/>
    </source>
</evidence>
<comment type="caution">
    <text evidence="4">The sequence shown here is derived from an EMBL/GenBank/DDBJ whole genome shotgun (WGS) entry which is preliminary data.</text>
</comment>
<dbReference type="InterPro" id="IPR012337">
    <property type="entry name" value="RNaseH-like_sf"/>
</dbReference>
<organism evidence="4 5">
    <name type="scientific">Rhynchophorus ferrugineus</name>
    <name type="common">Red palm weevil</name>
    <name type="synonym">Curculio ferrugineus</name>
    <dbReference type="NCBI Taxonomy" id="354439"/>
    <lineage>
        <taxon>Eukaryota</taxon>
        <taxon>Metazoa</taxon>
        <taxon>Ecdysozoa</taxon>
        <taxon>Arthropoda</taxon>
        <taxon>Hexapoda</taxon>
        <taxon>Insecta</taxon>
        <taxon>Pterygota</taxon>
        <taxon>Neoptera</taxon>
        <taxon>Endopterygota</taxon>
        <taxon>Coleoptera</taxon>
        <taxon>Polyphaga</taxon>
        <taxon>Cucujiformia</taxon>
        <taxon>Curculionidae</taxon>
        <taxon>Dryophthorinae</taxon>
        <taxon>Rhynchophorus</taxon>
    </lineage>
</organism>
<evidence type="ECO:0000256" key="1">
    <source>
        <dbReference type="ARBA" id="ARBA00022722"/>
    </source>
</evidence>
<evidence type="ECO:0000256" key="3">
    <source>
        <dbReference type="ARBA" id="ARBA00022839"/>
    </source>
</evidence>
<dbReference type="SUPFAM" id="SSF53098">
    <property type="entry name" value="Ribonuclease H-like"/>
    <property type="match status" value="1"/>
</dbReference>
<dbReference type="GO" id="GO:0000175">
    <property type="term" value="F:3'-5'-RNA exonuclease activity"/>
    <property type="evidence" value="ECO:0007669"/>
    <property type="project" value="InterPro"/>
</dbReference>
<proteinExistence type="predicted"/>
<dbReference type="AlphaFoldDB" id="A0A834ICQ0"/>
<dbReference type="CDD" id="cd06133">
    <property type="entry name" value="ERI-1_3'hExo_like"/>
    <property type="match status" value="1"/>
</dbReference>
<evidence type="ECO:0008006" key="6">
    <source>
        <dbReference type="Google" id="ProtNLM"/>
    </source>
</evidence>
<dbReference type="PANTHER" id="PTHR23044">
    <property type="entry name" value="3'-5' EXONUCLEASE ERI1-RELATED"/>
    <property type="match status" value="1"/>
</dbReference>
<keyword evidence="3" id="KW-0269">Exonuclease</keyword>
<evidence type="ECO:0000313" key="4">
    <source>
        <dbReference type="EMBL" id="KAF7278274.1"/>
    </source>
</evidence>
<dbReference type="InterPro" id="IPR047201">
    <property type="entry name" value="ERI-1_3'hExo-like"/>
</dbReference>
<evidence type="ECO:0000256" key="2">
    <source>
        <dbReference type="ARBA" id="ARBA00022801"/>
    </source>
</evidence>
<keyword evidence="1" id="KW-0540">Nuclease</keyword>
<name>A0A834ICQ0_RHYFE</name>
<accession>A0A834ICQ0</accession>
<reference evidence="4" key="1">
    <citation type="submission" date="2020-08" db="EMBL/GenBank/DDBJ databases">
        <title>Genome sequencing and assembly of the red palm weevil Rhynchophorus ferrugineus.</title>
        <authorList>
            <person name="Dias G.B."/>
            <person name="Bergman C.M."/>
            <person name="Manee M."/>
        </authorList>
    </citation>
    <scope>NUCLEOTIDE SEQUENCE</scope>
    <source>
        <strain evidence="4">AA-2017</strain>
        <tissue evidence="4">Whole larva</tissue>
    </source>
</reference>
<dbReference type="PANTHER" id="PTHR23044:SF61">
    <property type="entry name" value="3'-5' EXORIBONUCLEASE 1-RELATED"/>
    <property type="match status" value="1"/>
</dbReference>
<dbReference type="GO" id="GO:0003676">
    <property type="term" value="F:nucleic acid binding"/>
    <property type="evidence" value="ECO:0007669"/>
    <property type="project" value="InterPro"/>
</dbReference>
<dbReference type="Proteomes" id="UP000625711">
    <property type="component" value="Unassembled WGS sequence"/>
</dbReference>